<evidence type="ECO:0000313" key="3">
    <source>
        <dbReference type="Proteomes" id="UP001501081"/>
    </source>
</evidence>
<reference evidence="3" key="1">
    <citation type="journal article" date="2019" name="Int. J. Syst. Evol. Microbiol.">
        <title>The Global Catalogue of Microorganisms (GCM) 10K type strain sequencing project: providing services to taxonomists for standard genome sequencing and annotation.</title>
        <authorList>
            <consortium name="The Broad Institute Genomics Platform"/>
            <consortium name="The Broad Institute Genome Sequencing Center for Infectious Disease"/>
            <person name="Wu L."/>
            <person name="Ma J."/>
        </authorList>
    </citation>
    <scope>NUCLEOTIDE SEQUENCE [LARGE SCALE GENOMIC DNA]</scope>
    <source>
        <strain evidence="3">JCM 17338</strain>
    </source>
</reference>
<dbReference type="RefSeq" id="WP_344769584.1">
    <property type="nucleotide sequence ID" value="NZ_BAABAK010000020.1"/>
</dbReference>
<keyword evidence="1" id="KW-1133">Transmembrane helix</keyword>
<feature type="transmembrane region" description="Helical" evidence="1">
    <location>
        <begin position="47"/>
        <end position="63"/>
    </location>
</feature>
<evidence type="ECO:0000313" key="2">
    <source>
        <dbReference type="EMBL" id="GAA3982364.1"/>
    </source>
</evidence>
<organism evidence="2 3">
    <name type="scientific">Pedobacter ginsengiterrae</name>
    <dbReference type="NCBI Taxonomy" id="871696"/>
    <lineage>
        <taxon>Bacteria</taxon>
        <taxon>Pseudomonadati</taxon>
        <taxon>Bacteroidota</taxon>
        <taxon>Sphingobacteriia</taxon>
        <taxon>Sphingobacteriales</taxon>
        <taxon>Sphingobacteriaceae</taxon>
        <taxon>Pedobacter</taxon>
    </lineage>
</organism>
<keyword evidence="1" id="KW-0812">Transmembrane</keyword>
<protein>
    <submittedName>
        <fullName evidence="2">Uncharacterized protein</fullName>
    </submittedName>
</protein>
<keyword evidence="1" id="KW-0472">Membrane</keyword>
<gene>
    <name evidence="2" type="ORF">GCM10022246_37910</name>
</gene>
<dbReference type="InterPro" id="IPR036910">
    <property type="entry name" value="HMG_box_dom_sf"/>
</dbReference>
<keyword evidence="3" id="KW-1185">Reference proteome</keyword>
<proteinExistence type="predicted"/>
<evidence type="ECO:0000256" key="1">
    <source>
        <dbReference type="SAM" id="Phobius"/>
    </source>
</evidence>
<comment type="caution">
    <text evidence="2">The sequence shown here is derived from an EMBL/GenBank/DDBJ whole genome shotgun (WGS) entry which is preliminary data.</text>
</comment>
<feature type="transmembrane region" description="Helical" evidence="1">
    <location>
        <begin position="12"/>
        <end position="35"/>
    </location>
</feature>
<dbReference type="Proteomes" id="UP001501081">
    <property type="component" value="Unassembled WGS sequence"/>
</dbReference>
<sequence length="116" mass="13495">MRSRKFSKGKKFIFFLPVVALIAAALGYVVMYLWNCILPEVTHAGRINFWQALGLLVLCRILFGNFNKGNGGPGNHFREKAWGLRSKWDSMNEEERAKFKEEYKRRCGGWGHRNKE</sequence>
<name>A0ABP7QGW4_9SPHI</name>
<dbReference type="SUPFAM" id="SSF47095">
    <property type="entry name" value="HMG-box"/>
    <property type="match status" value="1"/>
</dbReference>
<accession>A0ABP7QGW4</accession>
<dbReference type="EMBL" id="BAABAK010000020">
    <property type="protein sequence ID" value="GAA3982364.1"/>
    <property type="molecule type" value="Genomic_DNA"/>
</dbReference>